<evidence type="ECO:0000256" key="1">
    <source>
        <dbReference type="SAM" id="Phobius"/>
    </source>
</evidence>
<feature type="transmembrane region" description="Helical" evidence="1">
    <location>
        <begin position="109"/>
        <end position="132"/>
    </location>
</feature>
<organism evidence="2">
    <name type="scientific">bioreactor metagenome</name>
    <dbReference type="NCBI Taxonomy" id="1076179"/>
    <lineage>
        <taxon>unclassified sequences</taxon>
        <taxon>metagenomes</taxon>
        <taxon>ecological metagenomes</taxon>
    </lineage>
</organism>
<feature type="transmembrane region" description="Helical" evidence="1">
    <location>
        <begin position="14"/>
        <end position="35"/>
    </location>
</feature>
<feature type="transmembrane region" description="Helical" evidence="1">
    <location>
        <begin position="152"/>
        <end position="169"/>
    </location>
</feature>
<reference evidence="2" key="1">
    <citation type="submission" date="2019-08" db="EMBL/GenBank/DDBJ databases">
        <authorList>
            <person name="Kucharzyk K."/>
            <person name="Murdoch R.W."/>
            <person name="Higgins S."/>
            <person name="Loffler F."/>
        </authorList>
    </citation>
    <scope>NUCLEOTIDE SEQUENCE</scope>
</reference>
<accession>A0A644ZWX7</accession>
<comment type="caution">
    <text evidence="2">The sequence shown here is derived from an EMBL/GenBank/DDBJ whole genome shotgun (WGS) entry which is preliminary data.</text>
</comment>
<feature type="transmembrane region" description="Helical" evidence="1">
    <location>
        <begin position="262"/>
        <end position="282"/>
    </location>
</feature>
<protein>
    <submittedName>
        <fullName evidence="2">Uncharacterized protein</fullName>
    </submittedName>
</protein>
<keyword evidence="1" id="KW-0472">Membrane</keyword>
<feature type="transmembrane region" description="Helical" evidence="1">
    <location>
        <begin position="233"/>
        <end position="255"/>
    </location>
</feature>
<dbReference type="EMBL" id="VSSQ01010886">
    <property type="protein sequence ID" value="MPM45470.1"/>
    <property type="molecule type" value="Genomic_DNA"/>
</dbReference>
<feature type="transmembrane region" description="Helical" evidence="1">
    <location>
        <begin position="55"/>
        <end position="74"/>
    </location>
</feature>
<evidence type="ECO:0000313" key="2">
    <source>
        <dbReference type="EMBL" id="MPM45470.1"/>
    </source>
</evidence>
<proteinExistence type="predicted"/>
<sequence>MPDRAETLLPRKKWWGAALTAILISGLSYPFITQLGHGLVPLPENIFRMTIGDGVITWFVFLALVAFFMLRHWFKRGAGKKAGETLYDLGLASKETPNKLPWGIIGKSALLALILAGSIYVYVTVFTQIYALDFRFVWPLFKPFTLQRFWQFLLYVPFYLVFFCINGGAKLYGQLRQKELKSPAATQIVWWLKGSLVMIGGLLLVCLIEYIPYFSGIGPGMDILFTSTFGGPFISFLIVIIPQFILLFFLSTFAFRKTGRVYVGSVLLAILGAWAVTAGSSML</sequence>
<keyword evidence="1" id="KW-0812">Transmembrane</keyword>
<dbReference type="AlphaFoldDB" id="A0A644ZWX7"/>
<name>A0A644ZWX7_9ZZZZ</name>
<gene>
    <name evidence="2" type="ORF">SDC9_92157</name>
</gene>
<feature type="transmembrane region" description="Helical" evidence="1">
    <location>
        <begin position="190"/>
        <end position="213"/>
    </location>
</feature>
<keyword evidence="1" id="KW-1133">Transmembrane helix</keyword>